<dbReference type="GO" id="GO:0006119">
    <property type="term" value="P:oxidative phosphorylation"/>
    <property type="evidence" value="ECO:0007669"/>
    <property type="project" value="UniProtKB-UniPathway"/>
</dbReference>
<keyword evidence="3" id="KW-1133">Transmembrane helix</keyword>
<keyword evidence="1" id="KW-0249">Electron transport</keyword>
<accession>A0A1X7GJM4</accession>
<dbReference type="SUPFAM" id="SSF81442">
    <property type="entry name" value="Cytochrome c oxidase subunit I-like"/>
    <property type="match status" value="1"/>
</dbReference>
<feature type="domain" description="Cytochrome oxidase subunit I profile" evidence="4">
    <location>
        <begin position="115"/>
        <end position="562"/>
    </location>
</feature>
<dbReference type="PANTHER" id="PTHR10422:SF29">
    <property type="entry name" value="CYTOCHROME C OXIDASE SUBUNIT 1 HOMOLOG, BACTEROID"/>
    <property type="match status" value="1"/>
</dbReference>
<gene>
    <name evidence="5" type="ORF">SAMN06295900_11698</name>
</gene>
<sequence length="562" mass="61320">MNFTIGTLLALSFLISVLGLFMFLWAQMNGLMRAGPDAAEVIFAEGELGQTDDPSLPRSHRAALQHSVDSASRGADAREQAYSVADDGGASKVLATELAARAQQDESSRGPAFAFLSSSVVWLILGSIAGLVASQKLTSPDFLTQSAWLTFGRVRTAHLNMVIYGWASMAGIGIALWMLPRLLKAPLAGQRYAVIGAWLWNAGVAAGIAAILSGWTDGLQWLEIPWQIGIFLAAGGAFTAVPLLMTIARRTTHHLYVSVWYLAAALLWFPILYIVAKVPYVHFGVEQAIVNWWFAHNVLGLWLTPIGLAAAYYFIAKVLGRPIYSYHLSLVGFWALAMFYSQAGIHHLLGGPVPQWLQSVSVVQSVMMIVPVLAVGVNHHMTVVGHFAALKHSPTLRFVVLGAVLYTLVSLQGSLEALPFFNRLVHFTQYKVAHAHLGLYGFFSMIMFGSIYFAMPRVLDREWPYPALIRLHFWLAATGFAIYFVSLTIGGILQGIALLDPARPFMDSVRVLTPYLQARTLGGALMTGGHFVFAYHFFAMVFGRQTTRSGSSLPSNALSMGA</sequence>
<dbReference type="UniPathway" id="UPA00705"/>
<dbReference type="GO" id="GO:0004129">
    <property type="term" value="F:cytochrome-c oxidase activity"/>
    <property type="evidence" value="ECO:0007669"/>
    <property type="project" value="InterPro"/>
</dbReference>
<feature type="transmembrane region" description="Helical" evidence="3">
    <location>
        <begin position="224"/>
        <end position="247"/>
    </location>
</feature>
<keyword evidence="6" id="KW-1185">Reference proteome</keyword>
<dbReference type="RefSeq" id="WP_085229846.1">
    <property type="nucleotide sequence ID" value="NZ_BSQD01000014.1"/>
</dbReference>
<proteinExistence type="predicted"/>
<dbReference type="GeneID" id="95552083"/>
<keyword evidence="3" id="KW-0472">Membrane</keyword>
<dbReference type="Proteomes" id="UP000192911">
    <property type="component" value="Unassembled WGS sequence"/>
</dbReference>
<keyword evidence="3" id="KW-0812">Transmembrane</keyword>
<dbReference type="InterPro" id="IPR023616">
    <property type="entry name" value="Cyt_c_oxase-like_su1_dom"/>
</dbReference>
<evidence type="ECO:0000313" key="6">
    <source>
        <dbReference type="Proteomes" id="UP000192911"/>
    </source>
</evidence>
<dbReference type="GO" id="GO:0015990">
    <property type="term" value="P:electron transport coupled proton transport"/>
    <property type="evidence" value="ECO:0007669"/>
    <property type="project" value="TreeGrafter"/>
</dbReference>
<dbReference type="GO" id="GO:0022904">
    <property type="term" value="P:respiratory electron transport chain"/>
    <property type="evidence" value="ECO:0007669"/>
    <property type="project" value="TreeGrafter"/>
</dbReference>
<feature type="region of interest" description="Disordered" evidence="2">
    <location>
        <begin position="51"/>
        <end position="75"/>
    </location>
</feature>
<feature type="transmembrane region" description="Helical" evidence="3">
    <location>
        <begin position="292"/>
        <end position="316"/>
    </location>
</feature>
<dbReference type="GO" id="GO:0016020">
    <property type="term" value="C:membrane"/>
    <property type="evidence" value="ECO:0007669"/>
    <property type="project" value="InterPro"/>
</dbReference>
<feature type="transmembrane region" description="Helical" evidence="3">
    <location>
        <begin position="6"/>
        <end position="26"/>
    </location>
</feature>
<dbReference type="Gene3D" id="1.20.210.10">
    <property type="entry name" value="Cytochrome c oxidase-like, subunit I domain"/>
    <property type="match status" value="1"/>
</dbReference>
<dbReference type="EMBL" id="FXAH01000016">
    <property type="protein sequence ID" value="SMF70736.1"/>
    <property type="molecule type" value="Genomic_DNA"/>
</dbReference>
<name>A0A1X7GJM4_TRICW</name>
<evidence type="ECO:0000259" key="4">
    <source>
        <dbReference type="PROSITE" id="PS50855"/>
    </source>
</evidence>
<dbReference type="InterPro" id="IPR036927">
    <property type="entry name" value="Cyt_c_oxase-like_su1_sf"/>
</dbReference>
<dbReference type="OrthoDB" id="9806838at2"/>
<feature type="transmembrane region" description="Helical" evidence="3">
    <location>
        <begin position="433"/>
        <end position="453"/>
    </location>
</feature>
<feature type="transmembrane region" description="Helical" evidence="3">
    <location>
        <begin position="473"/>
        <end position="499"/>
    </location>
</feature>
<evidence type="ECO:0000313" key="5">
    <source>
        <dbReference type="EMBL" id="SMF70736.1"/>
    </source>
</evidence>
<dbReference type="Pfam" id="PF00115">
    <property type="entry name" value="COX1"/>
    <property type="match status" value="1"/>
</dbReference>
<feature type="transmembrane region" description="Helical" evidence="3">
    <location>
        <begin position="112"/>
        <end position="133"/>
    </location>
</feature>
<evidence type="ECO:0000256" key="2">
    <source>
        <dbReference type="SAM" id="MobiDB-lite"/>
    </source>
</evidence>
<dbReference type="GO" id="GO:0020037">
    <property type="term" value="F:heme binding"/>
    <property type="evidence" value="ECO:0007669"/>
    <property type="project" value="InterPro"/>
</dbReference>
<feature type="transmembrane region" description="Helical" evidence="3">
    <location>
        <begin position="259"/>
        <end position="280"/>
    </location>
</feature>
<dbReference type="STRING" id="28094.SAMN06295900_11698"/>
<protein>
    <submittedName>
        <fullName evidence="5">Cytochrome c oxidase cbb3-type subunit 1</fullName>
    </submittedName>
</protein>
<evidence type="ECO:0000256" key="3">
    <source>
        <dbReference type="SAM" id="Phobius"/>
    </source>
</evidence>
<dbReference type="AlphaFoldDB" id="A0A1X7GJM4"/>
<feature type="transmembrane region" description="Helical" evidence="3">
    <location>
        <begin position="161"/>
        <end position="180"/>
    </location>
</feature>
<dbReference type="PANTHER" id="PTHR10422">
    <property type="entry name" value="CYTOCHROME C OXIDASE SUBUNIT 1"/>
    <property type="match status" value="1"/>
</dbReference>
<keyword evidence="1" id="KW-0679">Respiratory chain</keyword>
<feature type="transmembrane region" description="Helical" evidence="3">
    <location>
        <begin position="398"/>
        <end position="421"/>
    </location>
</feature>
<reference evidence="6" key="1">
    <citation type="submission" date="2017-04" db="EMBL/GenBank/DDBJ databases">
        <authorList>
            <person name="Varghese N."/>
            <person name="Submissions S."/>
        </authorList>
    </citation>
    <scope>NUCLEOTIDE SEQUENCE [LARGE SCALE GENOMIC DNA]</scope>
    <source>
        <strain evidence="6">Ballard 720</strain>
    </source>
</reference>
<evidence type="ECO:0000256" key="1">
    <source>
        <dbReference type="ARBA" id="ARBA00022660"/>
    </source>
</evidence>
<feature type="transmembrane region" description="Helical" evidence="3">
    <location>
        <begin position="519"/>
        <end position="542"/>
    </location>
</feature>
<dbReference type="InterPro" id="IPR000883">
    <property type="entry name" value="Cyt_C_Oxase_1"/>
</dbReference>
<keyword evidence="1" id="KW-0813">Transport</keyword>
<organism evidence="5 6">
    <name type="scientific">Trinickia caryophylli</name>
    <name type="common">Paraburkholderia caryophylli</name>
    <dbReference type="NCBI Taxonomy" id="28094"/>
    <lineage>
        <taxon>Bacteria</taxon>
        <taxon>Pseudomonadati</taxon>
        <taxon>Pseudomonadota</taxon>
        <taxon>Betaproteobacteria</taxon>
        <taxon>Burkholderiales</taxon>
        <taxon>Burkholderiaceae</taxon>
        <taxon>Trinickia</taxon>
    </lineage>
</organism>
<feature type="transmembrane region" description="Helical" evidence="3">
    <location>
        <begin position="192"/>
        <end position="212"/>
    </location>
</feature>
<feature type="transmembrane region" description="Helical" evidence="3">
    <location>
        <begin position="355"/>
        <end position="377"/>
    </location>
</feature>
<dbReference type="PROSITE" id="PS50855">
    <property type="entry name" value="COX1"/>
    <property type="match status" value="1"/>
</dbReference>
<feature type="transmembrane region" description="Helical" evidence="3">
    <location>
        <begin position="323"/>
        <end position="343"/>
    </location>
</feature>